<reference evidence="1 2" key="1">
    <citation type="submission" date="2019-10" db="EMBL/GenBank/DDBJ databases">
        <authorList>
            <person name="Karimi E."/>
        </authorList>
    </citation>
    <scope>NUCLEOTIDE SEQUENCE [LARGE SCALE GENOMIC DNA]</scope>
    <source>
        <strain evidence="1">Sphingobacterium sp. 8BC</strain>
    </source>
</reference>
<evidence type="ECO:0000313" key="2">
    <source>
        <dbReference type="Proteomes" id="UP000432350"/>
    </source>
</evidence>
<dbReference type="GeneID" id="97178645"/>
<evidence type="ECO:0008006" key="3">
    <source>
        <dbReference type="Google" id="ProtNLM"/>
    </source>
</evidence>
<protein>
    <recommendedName>
        <fullName evidence="3">Bacterial Pleckstrin homology domain-containing protein</fullName>
    </recommendedName>
</protein>
<dbReference type="Proteomes" id="UP000432350">
    <property type="component" value="Unassembled WGS sequence"/>
</dbReference>
<evidence type="ECO:0000313" key="1">
    <source>
        <dbReference type="EMBL" id="VXC82831.1"/>
    </source>
</evidence>
<proteinExistence type="predicted"/>
<organism evidence="1 2">
    <name type="scientific">Sphingobacterium multivorum</name>
    <dbReference type="NCBI Taxonomy" id="28454"/>
    <lineage>
        <taxon>Bacteria</taxon>
        <taxon>Pseudomonadati</taxon>
        <taxon>Bacteroidota</taxon>
        <taxon>Sphingobacteriia</taxon>
        <taxon>Sphingobacteriales</taxon>
        <taxon>Sphingobacteriaceae</taxon>
        <taxon>Sphingobacterium</taxon>
    </lineage>
</organism>
<gene>
    <name evidence="1" type="ORF">SPHINGO8BC_50298</name>
</gene>
<name>A0A654BQA2_SPHMU</name>
<accession>A0A654BQA2</accession>
<dbReference type="EMBL" id="CABWMV010000024">
    <property type="protein sequence ID" value="VXC82831.1"/>
    <property type="molecule type" value="Genomic_DNA"/>
</dbReference>
<dbReference type="AlphaFoldDB" id="A0A654BQA2"/>
<sequence length="164" mass="18917">MMKNNTLFTESQSFFSWLLCLILLTVSVASFSVHWHDILQLDFVPLFQLPGFWINLVLWGLFGILRLKTIIREDGIEVYFFPFNFYRKRTLWADIRAIQVRNYNPIGEFGGWGLRRGVRGLAFSARGNMGLQLTLETGKILLIGTQNPAAIEQLNLSQFLKNES</sequence>
<dbReference type="RefSeq" id="WP_139145106.1">
    <property type="nucleotide sequence ID" value="NZ_CP068086.1"/>
</dbReference>